<dbReference type="GO" id="GO:0016020">
    <property type="term" value="C:membrane"/>
    <property type="evidence" value="ECO:0007669"/>
    <property type="project" value="UniProtKB-SubCell"/>
</dbReference>
<feature type="domain" description="Tyrosine-protein phosphatase" evidence="19">
    <location>
        <begin position="877"/>
        <end position="1118"/>
    </location>
</feature>
<dbReference type="InterPro" id="IPR036179">
    <property type="entry name" value="Ig-like_dom_sf"/>
</dbReference>
<dbReference type="FunFam" id="2.60.40.10:FF:000019">
    <property type="entry name" value="receptor-type tyrosine-protein phosphatase kappa isoform X2"/>
    <property type="match status" value="1"/>
</dbReference>
<keyword evidence="10 18" id="KW-1133">Transmembrane helix</keyword>
<dbReference type="CDD" id="cd06263">
    <property type="entry name" value="MAM"/>
    <property type="match status" value="1"/>
</dbReference>
<accession>A0A8C7M1Q1</accession>
<dbReference type="InterPro" id="IPR036116">
    <property type="entry name" value="FN3_sf"/>
</dbReference>
<feature type="domain" description="Tyrosine specific protein phosphatases" evidence="20">
    <location>
        <begin position="1326"/>
        <end position="1403"/>
    </location>
</feature>
<evidence type="ECO:0000256" key="13">
    <source>
        <dbReference type="ARBA" id="ARBA00023170"/>
    </source>
</evidence>
<dbReference type="PROSITE" id="PS50835">
    <property type="entry name" value="IG_LIKE"/>
    <property type="match status" value="1"/>
</dbReference>
<dbReference type="Pfam" id="PF00041">
    <property type="entry name" value="fn3"/>
    <property type="match status" value="1"/>
</dbReference>
<dbReference type="InterPro" id="IPR000387">
    <property type="entry name" value="Tyr_Pase_dom"/>
</dbReference>
<dbReference type="Pfam" id="PF00102">
    <property type="entry name" value="Y_phosphatase"/>
    <property type="match status" value="2"/>
</dbReference>
<keyword evidence="7" id="KW-0677">Repeat</keyword>
<evidence type="ECO:0000256" key="14">
    <source>
        <dbReference type="ARBA" id="ARBA00023180"/>
    </source>
</evidence>
<dbReference type="InterPro" id="IPR013783">
    <property type="entry name" value="Ig-like_fold"/>
</dbReference>
<keyword evidence="6" id="KW-0732">Signal</keyword>
<evidence type="ECO:0000313" key="25">
    <source>
        <dbReference type="Proteomes" id="UP000694395"/>
    </source>
</evidence>
<dbReference type="SMART" id="SM00137">
    <property type="entry name" value="MAM"/>
    <property type="match status" value="1"/>
</dbReference>
<feature type="domain" description="MAM" evidence="21">
    <location>
        <begin position="20"/>
        <end position="181"/>
    </location>
</feature>
<dbReference type="SMART" id="SM00194">
    <property type="entry name" value="PTPc"/>
    <property type="match status" value="2"/>
</dbReference>
<evidence type="ECO:0000256" key="12">
    <source>
        <dbReference type="ARBA" id="ARBA00023157"/>
    </source>
</evidence>
<proteinExistence type="inferred from homology"/>
<dbReference type="Ensembl" id="ENSOMYT00000007877.2">
    <property type="protein sequence ID" value="ENSOMYP00000007075.2"/>
    <property type="gene ID" value="ENSOMYG00000003153.2"/>
</dbReference>
<feature type="domain" description="Tyrosine specific protein phosphatases" evidence="20">
    <location>
        <begin position="1038"/>
        <end position="1109"/>
    </location>
</feature>
<dbReference type="PANTHER" id="PTHR24051:SF12">
    <property type="entry name" value="PROTEIN-TYROSINE-PHOSPHATASE"/>
    <property type="match status" value="1"/>
</dbReference>
<dbReference type="SMART" id="SM00404">
    <property type="entry name" value="PTPc_motif"/>
    <property type="match status" value="2"/>
</dbReference>
<evidence type="ECO:0000259" key="23">
    <source>
        <dbReference type="PROSITE" id="PS50853"/>
    </source>
</evidence>
<dbReference type="Pfam" id="PF23144">
    <property type="entry name" value="Fn3_PTPRU"/>
    <property type="match status" value="1"/>
</dbReference>
<dbReference type="FunFam" id="2.60.40.10:FF:000009">
    <property type="entry name" value="receptor-type tyrosine-protein phosphatase U isoform X1"/>
    <property type="match status" value="1"/>
</dbReference>
<reference evidence="24" key="3">
    <citation type="submission" date="2025-09" db="UniProtKB">
        <authorList>
            <consortium name="Ensembl"/>
        </authorList>
    </citation>
    <scope>IDENTIFICATION</scope>
</reference>
<dbReference type="InterPro" id="IPR057598">
    <property type="entry name" value="Fn3_PTPRU"/>
</dbReference>
<dbReference type="CDD" id="cd00063">
    <property type="entry name" value="FN3"/>
    <property type="match status" value="2"/>
</dbReference>
<dbReference type="PROSITE" id="PS50055">
    <property type="entry name" value="TYR_PHOSPHATASE_PTP"/>
    <property type="match status" value="2"/>
</dbReference>
<dbReference type="GeneTree" id="ENSGT00940000155326"/>
<dbReference type="EC" id="3.1.3.48" evidence="3"/>
<feature type="domain" description="Fibronectin type-III" evidence="23">
    <location>
        <begin position="376"/>
        <end position="470"/>
    </location>
</feature>
<dbReference type="InterPro" id="IPR051622">
    <property type="entry name" value="R-tyr_protein_phosphatases"/>
</dbReference>
<evidence type="ECO:0000259" key="20">
    <source>
        <dbReference type="PROSITE" id="PS50056"/>
    </source>
</evidence>
<evidence type="ECO:0000256" key="18">
    <source>
        <dbReference type="SAM" id="Phobius"/>
    </source>
</evidence>
<dbReference type="Pfam" id="PF00629">
    <property type="entry name" value="MAM"/>
    <property type="match status" value="1"/>
</dbReference>
<keyword evidence="8" id="KW-0378">Hydrolase</keyword>
<reference evidence="24" key="1">
    <citation type="submission" date="2020-07" db="EMBL/GenBank/DDBJ databases">
        <title>A long reads based de novo assembly of the rainbow trout Arlee double haploid line genome.</title>
        <authorList>
            <person name="Gao G."/>
            <person name="Palti Y."/>
        </authorList>
    </citation>
    <scope>NUCLEOTIDE SEQUENCE [LARGE SCALE GENOMIC DNA]</scope>
</reference>
<dbReference type="InterPro" id="IPR003961">
    <property type="entry name" value="FN3_dom"/>
</dbReference>
<evidence type="ECO:0000256" key="1">
    <source>
        <dbReference type="ARBA" id="ARBA00004479"/>
    </source>
</evidence>
<dbReference type="FunFam" id="3.90.190.10:FF:000003">
    <property type="entry name" value="receptor-type tyrosine-protein phosphatase kappa isoform X1"/>
    <property type="match status" value="1"/>
</dbReference>
<dbReference type="InterPro" id="IPR003595">
    <property type="entry name" value="Tyr_Pase_cat"/>
</dbReference>
<dbReference type="FunFam" id="2.60.120.200:FF:000006">
    <property type="entry name" value="receptor-type tyrosine-protein phosphatase T isoform X1"/>
    <property type="match status" value="1"/>
</dbReference>
<keyword evidence="11 18" id="KW-0472">Membrane</keyword>
<dbReference type="InterPro" id="IPR029021">
    <property type="entry name" value="Prot-tyrosine_phosphatase-like"/>
</dbReference>
<dbReference type="FunFam" id="3.90.190.10:FF:000043">
    <property type="entry name" value="Protein tyrosine phosphatase, receptor type T"/>
    <property type="match status" value="1"/>
</dbReference>
<feature type="transmembrane region" description="Helical" evidence="18">
    <location>
        <begin position="735"/>
        <end position="756"/>
    </location>
</feature>
<feature type="domain" description="Ig-like" evidence="22">
    <location>
        <begin position="183"/>
        <end position="271"/>
    </location>
</feature>
<dbReference type="Gene3D" id="3.90.190.10">
    <property type="entry name" value="Protein tyrosine phosphatase superfamily"/>
    <property type="match status" value="2"/>
</dbReference>
<evidence type="ECO:0000256" key="11">
    <source>
        <dbReference type="ARBA" id="ARBA00023136"/>
    </source>
</evidence>
<dbReference type="SUPFAM" id="SSF52799">
    <property type="entry name" value="(Phosphotyrosine protein) phosphatases II"/>
    <property type="match status" value="2"/>
</dbReference>
<dbReference type="PROSITE" id="PS50056">
    <property type="entry name" value="TYR_PHOSPHATASE_2"/>
    <property type="match status" value="2"/>
</dbReference>
<dbReference type="SMART" id="SM00060">
    <property type="entry name" value="FN3"/>
    <property type="match status" value="3"/>
</dbReference>
<dbReference type="Proteomes" id="UP000694395">
    <property type="component" value="Chromosome 7"/>
</dbReference>
<reference evidence="24" key="2">
    <citation type="submission" date="2025-08" db="UniProtKB">
        <authorList>
            <consortium name="Ensembl"/>
        </authorList>
    </citation>
    <scope>IDENTIFICATION</scope>
</reference>
<dbReference type="FunFam" id="2.60.40.10:FF:000152">
    <property type="entry name" value="receptor-type tyrosine-protein phosphatase T isoform X1"/>
    <property type="match status" value="1"/>
</dbReference>
<dbReference type="InterPro" id="IPR003599">
    <property type="entry name" value="Ig_sub"/>
</dbReference>
<evidence type="ECO:0000259" key="19">
    <source>
        <dbReference type="PROSITE" id="PS50055"/>
    </source>
</evidence>
<keyword evidence="4" id="KW-0597">Phosphoprotein</keyword>
<dbReference type="PANTHER" id="PTHR24051">
    <property type="entry name" value="SUSHI DOMAIN-CONTAINING PROTEIN 1"/>
    <property type="match status" value="1"/>
</dbReference>
<dbReference type="InterPro" id="IPR007110">
    <property type="entry name" value="Ig-like_dom"/>
</dbReference>
<dbReference type="SUPFAM" id="SSF49899">
    <property type="entry name" value="Concanavalin A-like lectins/glucanases"/>
    <property type="match status" value="1"/>
</dbReference>
<evidence type="ECO:0000256" key="4">
    <source>
        <dbReference type="ARBA" id="ARBA00022553"/>
    </source>
</evidence>
<keyword evidence="13" id="KW-0675">Receptor</keyword>
<feature type="region of interest" description="Disordered" evidence="17">
    <location>
        <begin position="764"/>
        <end position="802"/>
    </location>
</feature>
<organism evidence="24 25">
    <name type="scientific">Oncorhynchus mykiss</name>
    <name type="common">Rainbow trout</name>
    <name type="synonym">Salmo gairdneri</name>
    <dbReference type="NCBI Taxonomy" id="8022"/>
    <lineage>
        <taxon>Eukaryota</taxon>
        <taxon>Metazoa</taxon>
        <taxon>Chordata</taxon>
        <taxon>Craniata</taxon>
        <taxon>Vertebrata</taxon>
        <taxon>Euteleostomi</taxon>
        <taxon>Actinopterygii</taxon>
        <taxon>Neopterygii</taxon>
        <taxon>Teleostei</taxon>
        <taxon>Protacanthopterygii</taxon>
        <taxon>Salmoniformes</taxon>
        <taxon>Salmonidae</taxon>
        <taxon>Salmoninae</taxon>
        <taxon>Oncorhynchus</taxon>
    </lineage>
</organism>
<keyword evidence="15" id="KW-0393">Immunoglobulin domain</keyword>
<evidence type="ECO:0000256" key="3">
    <source>
        <dbReference type="ARBA" id="ARBA00013064"/>
    </source>
</evidence>
<protein>
    <recommendedName>
        <fullName evidence="3">protein-tyrosine-phosphatase</fullName>
        <ecNumber evidence="3">3.1.3.48</ecNumber>
    </recommendedName>
</protein>
<dbReference type="Gene3D" id="2.60.40.10">
    <property type="entry name" value="Immunoglobulins"/>
    <property type="match status" value="4"/>
</dbReference>
<evidence type="ECO:0000256" key="10">
    <source>
        <dbReference type="ARBA" id="ARBA00022989"/>
    </source>
</evidence>
<dbReference type="SMART" id="SM00409">
    <property type="entry name" value="IG"/>
    <property type="match status" value="1"/>
</dbReference>
<dbReference type="InterPro" id="IPR000242">
    <property type="entry name" value="PTP_cat"/>
</dbReference>
<evidence type="ECO:0000256" key="15">
    <source>
        <dbReference type="ARBA" id="ARBA00023319"/>
    </source>
</evidence>
<dbReference type="InterPro" id="IPR016130">
    <property type="entry name" value="Tyr_Pase_AS"/>
</dbReference>
<evidence type="ECO:0000256" key="2">
    <source>
        <dbReference type="ARBA" id="ARBA00006396"/>
    </source>
</evidence>
<dbReference type="SUPFAM" id="SSF48726">
    <property type="entry name" value="Immunoglobulin"/>
    <property type="match status" value="1"/>
</dbReference>
<evidence type="ECO:0000256" key="8">
    <source>
        <dbReference type="ARBA" id="ARBA00022801"/>
    </source>
</evidence>
<dbReference type="InterPro" id="IPR013320">
    <property type="entry name" value="ConA-like_dom_sf"/>
</dbReference>
<dbReference type="SUPFAM" id="SSF49265">
    <property type="entry name" value="Fibronectin type III"/>
    <property type="match status" value="2"/>
</dbReference>
<dbReference type="PROSITE" id="PS50060">
    <property type="entry name" value="MAM_2"/>
    <property type="match status" value="1"/>
</dbReference>
<evidence type="ECO:0000256" key="6">
    <source>
        <dbReference type="ARBA" id="ARBA00022729"/>
    </source>
</evidence>
<evidence type="ECO:0000256" key="7">
    <source>
        <dbReference type="ARBA" id="ARBA00022737"/>
    </source>
</evidence>
<sequence>LDRVSSCFLNPWLLASIKPNACSFEDPYSSCGYSVALGTNGFAWEQVNTWERPTMDAAVPTGSFMVVNGSGRASGQKAHLLLPTLKENDTHCIDFHYSLSSREGSSPGALNVYIKVNGGAQGNPVWNASGSVTEGWVKTELAISTFWPNSYQVIFESVSVQGHPGFIAVDEVRVLAHPCRKAPHFLRLQNVEVNVGQNATFQCTAGGKWSQHDQLWLQASYTALMVTRVVNHRRFSATVSVGDTSQRSTSRYRCVIRSDGGSGVSNYAELIVKAPPTPIAPPELLAVGATYLWIKPNANSIIGDGPIILKEVEYRTTTGNWAETHIVDAPTYKLWHLDPDVEYEIKVLLTRPGEGGTGPPGPPLITRTKCADPVNGPQNVNVVDIRARQLTLQWETFGYAVTRCHSYNLTVQYQYVFNQQEFAAEELIQTSSHYTLRGLRPFVTVRLRLVLANPEGSKESEEIVKQTEEDVPGSVPMESTQTGPYEEKIFMQWKAPNETNGVITLYEITYKALSSLDPSADLTTQRGRVFKLRNETHHLFVGLYPGTTYFFTLKASTNKGFGPPVTTRIATKIAAPSMPEYETDMPPLNETDTTITVLLKPAQSRGAPVSVYQLVVKEERKQKVRRAADAQECFPVPVSFKNASILDSPHYFAAELPPTYLTVVQPFTVGDNKTYNGYWNPPLSSSKSYSIYFQALSKANGETKINCVRLATKGASTQDSDAVEPEKQVDSNVKMAGVIAGILMFVIILLGVVLTFKRRKLAKKQKETANSSTQREMGPVGTADKSTTKVSTLHKDDPFSTSSQDLNGFSESICSPCSTDSSHSELAQPSLTIQTYPYGGCESVEMSYQAGQFQPAIRVADLLQHITQMKCGQGYGFKEEYEGLTEGQAAPWETAKKDENRNKNRYGNIIACDEVKVKVVKNRNIFLPKYFTPLLPGPMQETVRDFWRMIWQENSGSIVMVTNLVEVGRVKCVRYWPDETDVYGDIKVTLIETEPLAEYVIRTFTVQKKGHHEIREIRQFHFTSWPDHGVPCYATGLLGFVRQVKFLNPPDAGPIVAHCSAGAGRTGCFIAVDIMLDMAENEGVVDIFNCIRELRSQRVNMVQTEEQYVFVHDAILEACLCGNTAIPVCEFRAIYYNIIRLDPQTNSSQIKDEFQTLNIVTPRVRPEDCSVGLLPRNHDKNRSMDVLSVDRCLPFLISVDGESSNYINAALMDSHKQPAAFIVTQHPLPNTAADFWRLVFDYNCSSIVMLNEMDAAQLCMQYWPEKSSCCYGPVQVEFISADIDEDIINRIFRICNMARPQDGYRLVQHFQFIGWPAYRDTPLSKRSILQLVRRLAKWQEQYDGGDGRTVVHCLMGGGRSGTFCAICSISEMIQQQNIVDVFHTVKTLRNNKSNMVETMVRSTDHNR</sequence>
<keyword evidence="25" id="KW-1185">Reference proteome</keyword>
<evidence type="ECO:0000256" key="16">
    <source>
        <dbReference type="ARBA" id="ARBA00051722"/>
    </source>
</evidence>
<evidence type="ECO:0000313" key="24">
    <source>
        <dbReference type="Ensembl" id="ENSOMYP00000007075.2"/>
    </source>
</evidence>
<dbReference type="PRINTS" id="PR00700">
    <property type="entry name" value="PRTYPHPHTASE"/>
</dbReference>
<dbReference type="GO" id="GO:0004725">
    <property type="term" value="F:protein tyrosine phosphatase activity"/>
    <property type="evidence" value="ECO:0007669"/>
    <property type="project" value="UniProtKB-EC"/>
</dbReference>
<comment type="catalytic activity">
    <reaction evidence="16">
        <text>O-phospho-L-tyrosyl-[protein] + H2O = L-tyrosyl-[protein] + phosphate</text>
        <dbReference type="Rhea" id="RHEA:10684"/>
        <dbReference type="Rhea" id="RHEA-COMP:10136"/>
        <dbReference type="Rhea" id="RHEA-COMP:20101"/>
        <dbReference type="ChEBI" id="CHEBI:15377"/>
        <dbReference type="ChEBI" id="CHEBI:43474"/>
        <dbReference type="ChEBI" id="CHEBI:46858"/>
        <dbReference type="ChEBI" id="CHEBI:61978"/>
        <dbReference type="EC" id="3.1.3.48"/>
    </reaction>
</comment>
<name>A0A8C7M1Q1_ONCMY</name>
<comment type="similarity">
    <text evidence="2">Belongs to the protein-tyrosine phosphatase family. Receptor class 2B subfamily.</text>
</comment>
<evidence type="ECO:0000256" key="17">
    <source>
        <dbReference type="SAM" id="MobiDB-lite"/>
    </source>
</evidence>
<dbReference type="FunFam" id="2.60.40.10:FF:000025">
    <property type="entry name" value="receptor-type tyrosine-protein phosphatase U isoform X2"/>
    <property type="match status" value="1"/>
</dbReference>
<keyword evidence="5 18" id="KW-0812">Transmembrane</keyword>
<dbReference type="InterPro" id="IPR000998">
    <property type="entry name" value="MAM_dom"/>
</dbReference>
<dbReference type="Gene3D" id="2.60.120.200">
    <property type="match status" value="1"/>
</dbReference>
<feature type="domain" description="Fibronectin type-III" evidence="23">
    <location>
        <begin position="471"/>
        <end position="577"/>
    </location>
</feature>
<keyword evidence="14" id="KW-0325">Glycoprotein</keyword>
<keyword evidence="9" id="KW-0904">Protein phosphatase</keyword>
<feature type="domain" description="Fibronectin type-III" evidence="23">
    <location>
        <begin position="278"/>
        <end position="371"/>
    </location>
</feature>
<keyword evidence="12" id="KW-1015">Disulfide bond</keyword>
<evidence type="ECO:0000256" key="5">
    <source>
        <dbReference type="ARBA" id="ARBA00022692"/>
    </source>
</evidence>
<dbReference type="PROSITE" id="PS00383">
    <property type="entry name" value="TYR_PHOSPHATASE_1"/>
    <property type="match status" value="1"/>
</dbReference>
<evidence type="ECO:0000259" key="22">
    <source>
        <dbReference type="PROSITE" id="PS50835"/>
    </source>
</evidence>
<dbReference type="PRINTS" id="PR00020">
    <property type="entry name" value="MAMDOMAIN"/>
</dbReference>
<dbReference type="PROSITE" id="PS50853">
    <property type="entry name" value="FN3"/>
    <property type="match status" value="3"/>
</dbReference>
<evidence type="ECO:0000256" key="9">
    <source>
        <dbReference type="ARBA" id="ARBA00022912"/>
    </source>
</evidence>
<comment type="subcellular location">
    <subcellularLocation>
        <location evidence="1">Membrane</location>
        <topology evidence="1">Single-pass type I membrane protein</topology>
    </subcellularLocation>
</comment>
<feature type="domain" description="Tyrosine-protein phosphatase" evidence="19">
    <location>
        <begin position="1150"/>
        <end position="1407"/>
    </location>
</feature>
<evidence type="ECO:0000259" key="21">
    <source>
        <dbReference type="PROSITE" id="PS50060"/>
    </source>
</evidence>